<reference evidence="2" key="1">
    <citation type="submission" date="2025-08" db="UniProtKB">
        <authorList>
            <consortium name="RefSeq"/>
        </authorList>
    </citation>
    <scope>IDENTIFICATION</scope>
</reference>
<organism evidence="1 2">
    <name type="scientific">Derxia gummosa DSM 723</name>
    <dbReference type="NCBI Taxonomy" id="1121388"/>
    <lineage>
        <taxon>Bacteria</taxon>
        <taxon>Pseudomonadati</taxon>
        <taxon>Pseudomonadota</taxon>
        <taxon>Betaproteobacteria</taxon>
        <taxon>Burkholderiales</taxon>
        <taxon>Alcaligenaceae</taxon>
        <taxon>Derxia</taxon>
    </lineage>
</organism>
<evidence type="ECO:0000313" key="2">
    <source>
        <dbReference type="RefSeq" id="WP_051377886.1"/>
    </source>
</evidence>
<keyword evidence="1" id="KW-1185">Reference proteome</keyword>
<name>A0A8B6X953_9BURK</name>
<accession>A0A8B6X953</accession>
<proteinExistence type="predicted"/>
<dbReference type="Proteomes" id="UP000675920">
    <property type="component" value="Unplaced"/>
</dbReference>
<dbReference type="AlphaFoldDB" id="A0A8B6X953"/>
<dbReference type="RefSeq" id="WP_051377886.1">
    <property type="nucleotide sequence ID" value="NZ_AXWS01000007.1"/>
</dbReference>
<dbReference type="OrthoDB" id="8559287at2"/>
<protein>
    <submittedName>
        <fullName evidence="2">Uncharacterized protein</fullName>
    </submittedName>
</protein>
<sequence>MGSAPSPAETLLFLDDHMAGVTPGRRIDYRFEHRGATPPADDEALTLGATGSRGHRGLALIDRRGEFALPGGEGVTPNPMIVYFLEREVAAMERATGGQRRHFNRLIRSALARGPEIREGSVELDGKPVAAREIVIEPYRDDGQRARYPELARKRLRFVLADGLPGKVAELHAELPGAEGASVATDDALRFVAAR</sequence>
<evidence type="ECO:0000313" key="1">
    <source>
        <dbReference type="Proteomes" id="UP000675920"/>
    </source>
</evidence>